<evidence type="ECO:0000259" key="2">
    <source>
        <dbReference type="Pfam" id="PF08268"/>
    </source>
</evidence>
<dbReference type="Pfam" id="PF08268">
    <property type="entry name" value="FBA_3"/>
    <property type="match status" value="1"/>
</dbReference>
<keyword evidence="1" id="KW-0732">Signal</keyword>
<gene>
    <name evidence="3" type="ORF">TIFTF001_030695</name>
</gene>
<evidence type="ECO:0000313" key="3">
    <source>
        <dbReference type="EMBL" id="GMN61602.1"/>
    </source>
</evidence>
<name>A0AA88DTQ2_FICCA</name>
<dbReference type="NCBIfam" id="TIGR01640">
    <property type="entry name" value="F_box_assoc_1"/>
    <property type="match status" value="1"/>
</dbReference>
<feature type="domain" description="F-box associated beta-propeller type 3" evidence="2">
    <location>
        <begin position="24"/>
        <end position="143"/>
    </location>
</feature>
<feature type="chain" id="PRO_5041677402" description="F-box associated beta-propeller type 3 domain-containing protein" evidence="1">
    <location>
        <begin position="21"/>
        <end position="164"/>
    </location>
</feature>
<evidence type="ECO:0000256" key="1">
    <source>
        <dbReference type="SAM" id="SignalP"/>
    </source>
</evidence>
<keyword evidence="4" id="KW-1185">Reference proteome</keyword>
<sequence length="164" mass="18447">MWKMFSVVLCGSIHWLLGLGRQLKVESIAIVAFDLSTEEFKLIDGPMSVAANKVESISVLSGCLSLLTFDGPGLIEIWVMEKYGAVDSWTKHLSVDLVEYPVPSFQSNFFRPRGVSHNGNLLLDSGERPEHLCFYNTKSDRVQYLCPWKSVMDFATYAESIFLS</sequence>
<dbReference type="InterPro" id="IPR017451">
    <property type="entry name" value="F-box-assoc_interact_dom"/>
</dbReference>
<evidence type="ECO:0000313" key="4">
    <source>
        <dbReference type="Proteomes" id="UP001187192"/>
    </source>
</evidence>
<dbReference type="EMBL" id="BTGU01000114">
    <property type="protein sequence ID" value="GMN61602.1"/>
    <property type="molecule type" value="Genomic_DNA"/>
</dbReference>
<dbReference type="InterPro" id="IPR013187">
    <property type="entry name" value="F-box-assoc_dom_typ3"/>
</dbReference>
<feature type="signal peptide" evidence="1">
    <location>
        <begin position="1"/>
        <end position="20"/>
    </location>
</feature>
<proteinExistence type="predicted"/>
<dbReference type="AlphaFoldDB" id="A0AA88DTQ2"/>
<comment type="caution">
    <text evidence="3">The sequence shown here is derived from an EMBL/GenBank/DDBJ whole genome shotgun (WGS) entry which is preliminary data.</text>
</comment>
<protein>
    <recommendedName>
        <fullName evidence="2">F-box associated beta-propeller type 3 domain-containing protein</fullName>
    </recommendedName>
</protein>
<reference evidence="3" key="1">
    <citation type="submission" date="2023-07" db="EMBL/GenBank/DDBJ databases">
        <title>draft genome sequence of fig (Ficus carica).</title>
        <authorList>
            <person name="Takahashi T."/>
            <person name="Nishimura K."/>
        </authorList>
    </citation>
    <scope>NUCLEOTIDE SEQUENCE</scope>
</reference>
<organism evidence="3 4">
    <name type="scientific">Ficus carica</name>
    <name type="common">Common fig</name>
    <dbReference type="NCBI Taxonomy" id="3494"/>
    <lineage>
        <taxon>Eukaryota</taxon>
        <taxon>Viridiplantae</taxon>
        <taxon>Streptophyta</taxon>
        <taxon>Embryophyta</taxon>
        <taxon>Tracheophyta</taxon>
        <taxon>Spermatophyta</taxon>
        <taxon>Magnoliopsida</taxon>
        <taxon>eudicotyledons</taxon>
        <taxon>Gunneridae</taxon>
        <taxon>Pentapetalae</taxon>
        <taxon>rosids</taxon>
        <taxon>fabids</taxon>
        <taxon>Rosales</taxon>
        <taxon>Moraceae</taxon>
        <taxon>Ficeae</taxon>
        <taxon>Ficus</taxon>
    </lineage>
</organism>
<accession>A0AA88DTQ2</accession>
<dbReference type="Proteomes" id="UP001187192">
    <property type="component" value="Unassembled WGS sequence"/>
</dbReference>